<dbReference type="VEuPathDB" id="FungiDB:SPSK_10538"/>
<protein>
    <submittedName>
        <fullName evidence="2">Uncharacterized protein</fullName>
    </submittedName>
</protein>
<evidence type="ECO:0000313" key="3">
    <source>
        <dbReference type="Proteomes" id="UP000033710"/>
    </source>
</evidence>
<feature type="compositionally biased region" description="Basic and acidic residues" evidence="1">
    <location>
        <begin position="31"/>
        <end position="42"/>
    </location>
</feature>
<comment type="caution">
    <text evidence="2">The sequence shown here is derived from an EMBL/GenBank/DDBJ whole genome shotgun (WGS) entry which is preliminary data.</text>
</comment>
<evidence type="ECO:0000313" key="2">
    <source>
        <dbReference type="EMBL" id="KJR82539.1"/>
    </source>
</evidence>
<reference evidence="2 3" key="2">
    <citation type="journal article" date="2015" name="Eukaryot. Cell">
        <title>Asexual propagation of a virulent clone complex in a human and feline outbreak of sporotrichosis.</title>
        <authorList>
            <person name="Teixeira Mde M."/>
            <person name="Rodrigues A.M."/>
            <person name="Tsui C.K."/>
            <person name="de Almeida L.G."/>
            <person name="Van Diepeningen A.D."/>
            <person name="van den Ende B.G."/>
            <person name="Fernandes G.F."/>
            <person name="Kano R."/>
            <person name="Hamelin R.C."/>
            <person name="Lopes-Bezerra L.M."/>
            <person name="Vasconcelos A.T."/>
            <person name="de Hoog S."/>
            <person name="de Camargo Z.P."/>
            <person name="Felipe M.S."/>
        </authorList>
    </citation>
    <scope>NUCLEOTIDE SEQUENCE [LARGE SCALE GENOMIC DNA]</scope>
    <source>
        <strain evidence="2 3">1099-18</strain>
    </source>
</reference>
<dbReference type="RefSeq" id="XP_016585215.1">
    <property type="nucleotide sequence ID" value="XM_016736912.1"/>
</dbReference>
<evidence type="ECO:0000256" key="1">
    <source>
        <dbReference type="SAM" id="MobiDB-lite"/>
    </source>
</evidence>
<gene>
    <name evidence="2" type="ORF">SPSK_10538</name>
</gene>
<organism evidence="2 3">
    <name type="scientific">Sporothrix schenckii 1099-18</name>
    <dbReference type="NCBI Taxonomy" id="1397361"/>
    <lineage>
        <taxon>Eukaryota</taxon>
        <taxon>Fungi</taxon>
        <taxon>Dikarya</taxon>
        <taxon>Ascomycota</taxon>
        <taxon>Pezizomycotina</taxon>
        <taxon>Sordariomycetes</taxon>
        <taxon>Sordariomycetidae</taxon>
        <taxon>Ophiostomatales</taxon>
        <taxon>Ophiostomataceae</taxon>
        <taxon>Sporothrix</taxon>
    </lineage>
</organism>
<dbReference type="Proteomes" id="UP000033710">
    <property type="component" value="Unassembled WGS sequence"/>
</dbReference>
<sequence>MLSTTSYCPPRTAIDATESLERHGSPRHRQREVMRGEEAEGRRALDVKEATNRCQILVDLKPSPVVPAVPLHVLCSPFLQHLVFHDLFFSTFSPPVIYAALSDPSFSLVTLCASFPSTSSRTVRGREPRIRKEKNAHGKEAQKGRVSLLP</sequence>
<dbReference type="EMBL" id="AXCR01000010">
    <property type="protein sequence ID" value="KJR82539.1"/>
    <property type="molecule type" value="Genomic_DNA"/>
</dbReference>
<dbReference type="AlphaFoldDB" id="A0A0F2M0E1"/>
<feature type="region of interest" description="Disordered" evidence="1">
    <location>
        <begin position="1"/>
        <end position="42"/>
    </location>
</feature>
<proteinExistence type="predicted"/>
<accession>A0A0F2M0E1</accession>
<dbReference type="GeneID" id="27672189"/>
<reference evidence="2 3" key="1">
    <citation type="journal article" date="2014" name="BMC Genomics">
        <title>Comparative genomics of the major fungal agents of human and animal Sporotrichosis: Sporothrix schenckii and Sporothrix brasiliensis.</title>
        <authorList>
            <person name="Teixeira M.M."/>
            <person name="de Almeida L.G."/>
            <person name="Kubitschek-Barreira P."/>
            <person name="Alves F.L."/>
            <person name="Kioshima E.S."/>
            <person name="Abadio A.K."/>
            <person name="Fernandes L."/>
            <person name="Derengowski L.S."/>
            <person name="Ferreira K.S."/>
            <person name="Souza R.C."/>
            <person name="Ruiz J.C."/>
            <person name="de Andrade N.C."/>
            <person name="Paes H.C."/>
            <person name="Nicola A.M."/>
            <person name="Albuquerque P."/>
            <person name="Gerber A.L."/>
            <person name="Martins V.P."/>
            <person name="Peconick L.D."/>
            <person name="Neto A.V."/>
            <person name="Chaucanez C.B."/>
            <person name="Silva P.A."/>
            <person name="Cunha O.L."/>
            <person name="de Oliveira F.F."/>
            <person name="dos Santos T.C."/>
            <person name="Barros A.L."/>
            <person name="Soares M.A."/>
            <person name="de Oliveira L.M."/>
            <person name="Marini M.M."/>
            <person name="Villalobos-Duno H."/>
            <person name="Cunha M.M."/>
            <person name="de Hoog S."/>
            <person name="da Silveira J.F."/>
            <person name="Henrissat B."/>
            <person name="Nino-Vega G.A."/>
            <person name="Cisalpino P.S."/>
            <person name="Mora-Montes H.M."/>
            <person name="Almeida S.R."/>
            <person name="Stajich J.E."/>
            <person name="Lopes-Bezerra L.M."/>
            <person name="Vasconcelos A.T."/>
            <person name="Felipe M.S."/>
        </authorList>
    </citation>
    <scope>NUCLEOTIDE SEQUENCE [LARGE SCALE GENOMIC DNA]</scope>
    <source>
        <strain evidence="2 3">1099-18</strain>
    </source>
</reference>
<name>A0A0F2M0E1_SPOSC</name>
<dbReference type="KEGG" id="ssck:SPSK_10538"/>